<feature type="compositionally biased region" description="Basic and acidic residues" evidence="1">
    <location>
        <begin position="115"/>
        <end position="131"/>
    </location>
</feature>
<evidence type="ECO:0000313" key="2">
    <source>
        <dbReference type="EMBL" id="KAA6349252.1"/>
    </source>
</evidence>
<feature type="region of interest" description="Disordered" evidence="1">
    <location>
        <begin position="102"/>
        <end position="131"/>
    </location>
</feature>
<comment type="caution">
    <text evidence="2">The sequence shown here is derived from an EMBL/GenBank/DDBJ whole genome shotgun (WGS) entry which is preliminary data.</text>
</comment>
<dbReference type="AlphaFoldDB" id="A0A5J4STP6"/>
<reference evidence="2" key="1">
    <citation type="submission" date="2019-03" db="EMBL/GenBank/DDBJ databases">
        <title>Single cell metagenomics reveals metabolic interactions within the superorganism composed of flagellate Streblomastix strix and complex community of Bacteroidetes bacteria on its surface.</title>
        <authorList>
            <person name="Treitli S.C."/>
            <person name="Kolisko M."/>
            <person name="Husnik F."/>
            <person name="Keeling P."/>
            <person name="Hampl V."/>
        </authorList>
    </citation>
    <scope>NUCLEOTIDE SEQUENCE</scope>
    <source>
        <strain evidence="2">STM</strain>
    </source>
</reference>
<organism evidence="2">
    <name type="scientific">termite gut metagenome</name>
    <dbReference type="NCBI Taxonomy" id="433724"/>
    <lineage>
        <taxon>unclassified sequences</taxon>
        <taxon>metagenomes</taxon>
        <taxon>organismal metagenomes</taxon>
    </lineage>
</organism>
<name>A0A5J4STP6_9ZZZZ</name>
<evidence type="ECO:0000256" key="1">
    <source>
        <dbReference type="SAM" id="MobiDB-lite"/>
    </source>
</evidence>
<sequence length="131" mass="15405">MKRIVYLVIAFFIVSNMAMAQAPRGGNDRNIDPKTRAERMTERMVKDYSLTDEQKAQVYEANLALMQKMGTIMQGDRDKQREEMGKSRDAYNVQLKKIMTEEQYATYTKNQSGQRNERTGRERERGERRNN</sequence>
<feature type="compositionally biased region" description="Polar residues" evidence="1">
    <location>
        <begin position="103"/>
        <end position="114"/>
    </location>
</feature>
<dbReference type="InterPro" id="IPR032612">
    <property type="entry name" value="DUF4890"/>
</dbReference>
<dbReference type="EMBL" id="SNRY01000051">
    <property type="protein sequence ID" value="KAA6349252.1"/>
    <property type="molecule type" value="Genomic_DNA"/>
</dbReference>
<proteinExistence type="predicted"/>
<evidence type="ECO:0008006" key="3">
    <source>
        <dbReference type="Google" id="ProtNLM"/>
    </source>
</evidence>
<dbReference type="Pfam" id="PF16231">
    <property type="entry name" value="DUF4890"/>
    <property type="match status" value="1"/>
</dbReference>
<protein>
    <recommendedName>
        <fullName evidence="3">DUF4890 domain-containing protein</fullName>
    </recommendedName>
</protein>
<gene>
    <name evidence="2" type="ORF">EZS27_003363</name>
</gene>
<accession>A0A5J4STP6</accession>